<proteinExistence type="predicted"/>
<dbReference type="GO" id="GO:0016559">
    <property type="term" value="P:peroxisome fission"/>
    <property type="evidence" value="ECO:0007669"/>
    <property type="project" value="TreeGrafter"/>
</dbReference>
<dbReference type="GO" id="GO:0008017">
    <property type="term" value="F:microtubule binding"/>
    <property type="evidence" value="ECO:0007669"/>
    <property type="project" value="TreeGrafter"/>
</dbReference>
<dbReference type="Gene3D" id="3.40.50.300">
    <property type="entry name" value="P-loop containing nucleotide triphosphate hydrolases"/>
    <property type="match status" value="1"/>
</dbReference>
<keyword evidence="2" id="KW-0342">GTP-binding</keyword>
<dbReference type="InterPro" id="IPR001401">
    <property type="entry name" value="Dynamin_GTPase"/>
</dbReference>
<dbReference type="GO" id="GO:0006897">
    <property type="term" value="P:endocytosis"/>
    <property type="evidence" value="ECO:0007669"/>
    <property type="project" value="TreeGrafter"/>
</dbReference>
<feature type="compositionally biased region" description="Basic and acidic residues" evidence="3">
    <location>
        <begin position="802"/>
        <end position="814"/>
    </location>
</feature>
<organism evidence="5 6">
    <name type="scientific">Lasiosphaeria hispida</name>
    <dbReference type="NCBI Taxonomy" id="260671"/>
    <lineage>
        <taxon>Eukaryota</taxon>
        <taxon>Fungi</taxon>
        <taxon>Dikarya</taxon>
        <taxon>Ascomycota</taxon>
        <taxon>Pezizomycotina</taxon>
        <taxon>Sordariomycetes</taxon>
        <taxon>Sordariomycetidae</taxon>
        <taxon>Sordariales</taxon>
        <taxon>Lasiosphaeriaceae</taxon>
        <taxon>Lasiosphaeria</taxon>
    </lineage>
</organism>
<dbReference type="SUPFAM" id="SSF52540">
    <property type="entry name" value="P-loop containing nucleoside triphosphate hydrolases"/>
    <property type="match status" value="1"/>
</dbReference>
<gene>
    <name evidence="5" type="ORF">B0T25DRAFT_613704</name>
</gene>
<dbReference type="PANTHER" id="PTHR11566:SF149">
    <property type="entry name" value="GTPASE, PUTATIVE (AFU_ORTHOLOGUE AFUA_6G11890)-RELATED"/>
    <property type="match status" value="1"/>
</dbReference>
<evidence type="ECO:0000256" key="3">
    <source>
        <dbReference type="SAM" id="MobiDB-lite"/>
    </source>
</evidence>
<dbReference type="InterPro" id="IPR020850">
    <property type="entry name" value="GED_dom"/>
</dbReference>
<sequence length="839" mass="93361">MDRVWDLFHPTQAGLFNALDELSNHKVANEIDIPQLVVVGDQSSGKSSVLEAIIREKFPVAEGLCTRFPTKLIYRRSDTKRCRVRIEPGRSRTDDERRALQQFSAAEFDDDDLQLDVLVRNAAIKLGVNLNASSALATRPGARDFSDDVLVIEKHGPELPLVTLVDLPGLFVSQTTEQGEEGKETVARMVKEYIGSRRSITILVINARIPYANQGAPSVVQEILGEDPGLASRLVGVITNPDHPGVDTDDITKLLKGTLSQLHPKGGWHVVRNDNKYERKGRLRIEERDVREAEFFGKDDFWQTVPAEQKGIKALLVALRRMLQAHIRAELPGIIREVWSKAAIIEGRLDDISRSRATVEDRREYLSVIAEKFEHLTREAADGTYRDVECIKPHDVGAACSGCTGFFSGFGDNPPEGQDKRLRSNVRMLGRAFAASMRQYGKTETVMDDAGASEGIDLSPDKTPAAQIYMVDAFPYQDIINKYYSYPNPEYVSRKDHERMVAENIERWRGLEPNEEASPTVCWGLLEYQSKLWPKIAENHLCAVWEVTNTFIEKALAASCPDEEVLLLLREHLIDDVLADLRASSKKTLRDLLKCRRRGNTGFYDGFADILASLRRAKTQSIRQANHRAQNTDSAPSDDLVKGICDAVGSLPVPFADLGGALLDGTIQGPALGKISSILWQFLRLDAGSGNADVLHQNIVDPSTGPAAPVTLAPARVIDQEEAYYEICMASFIGYVNTLVVGGRILDELPTAVFSQRIVRRADKAKINIIAGEKEDDTKRREEDQRGLVSLQRILKTLQGYERRQVPEGSRPEEPTADTDSGLEVRSNSILTDFSHFSL</sequence>
<feature type="region of interest" description="Disordered" evidence="3">
    <location>
        <begin position="802"/>
        <end position="825"/>
    </location>
</feature>
<name>A0AAJ0HCC6_9PEZI</name>
<dbReference type="GO" id="GO:0003924">
    <property type="term" value="F:GTPase activity"/>
    <property type="evidence" value="ECO:0007669"/>
    <property type="project" value="InterPro"/>
</dbReference>
<dbReference type="PROSITE" id="PS51388">
    <property type="entry name" value="GED"/>
    <property type="match status" value="1"/>
</dbReference>
<reference evidence="5" key="1">
    <citation type="journal article" date="2023" name="Mol. Phylogenet. Evol.">
        <title>Genome-scale phylogeny and comparative genomics of the fungal order Sordariales.</title>
        <authorList>
            <person name="Hensen N."/>
            <person name="Bonometti L."/>
            <person name="Westerberg I."/>
            <person name="Brannstrom I.O."/>
            <person name="Guillou S."/>
            <person name="Cros-Aarteil S."/>
            <person name="Calhoun S."/>
            <person name="Haridas S."/>
            <person name="Kuo A."/>
            <person name="Mondo S."/>
            <person name="Pangilinan J."/>
            <person name="Riley R."/>
            <person name="LaButti K."/>
            <person name="Andreopoulos B."/>
            <person name="Lipzen A."/>
            <person name="Chen C."/>
            <person name="Yan M."/>
            <person name="Daum C."/>
            <person name="Ng V."/>
            <person name="Clum A."/>
            <person name="Steindorff A."/>
            <person name="Ohm R.A."/>
            <person name="Martin F."/>
            <person name="Silar P."/>
            <person name="Natvig D.O."/>
            <person name="Lalanne C."/>
            <person name="Gautier V."/>
            <person name="Ament-Velasquez S.L."/>
            <person name="Kruys A."/>
            <person name="Hutchinson M.I."/>
            <person name="Powell A.J."/>
            <person name="Barry K."/>
            <person name="Miller A.N."/>
            <person name="Grigoriev I.V."/>
            <person name="Debuchy R."/>
            <person name="Gladieux P."/>
            <person name="Hiltunen Thoren M."/>
            <person name="Johannesson H."/>
        </authorList>
    </citation>
    <scope>NUCLEOTIDE SEQUENCE</scope>
    <source>
        <strain evidence="5">CBS 955.72</strain>
    </source>
</reference>
<dbReference type="GO" id="GO:0048312">
    <property type="term" value="P:intracellular distribution of mitochondria"/>
    <property type="evidence" value="ECO:0007669"/>
    <property type="project" value="TreeGrafter"/>
</dbReference>
<evidence type="ECO:0000313" key="5">
    <source>
        <dbReference type="EMBL" id="KAK3346978.1"/>
    </source>
</evidence>
<dbReference type="GO" id="GO:0000266">
    <property type="term" value="P:mitochondrial fission"/>
    <property type="evidence" value="ECO:0007669"/>
    <property type="project" value="TreeGrafter"/>
</dbReference>
<dbReference type="PANTHER" id="PTHR11566">
    <property type="entry name" value="DYNAMIN"/>
    <property type="match status" value="1"/>
</dbReference>
<dbReference type="GO" id="GO:0016020">
    <property type="term" value="C:membrane"/>
    <property type="evidence" value="ECO:0007669"/>
    <property type="project" value="TreeGrafter"/>
</dbReference>
<dbReference type="GO" id="GO:0005874">
    <property type="term" value="C:microtubule"/>
    <property type="evidence" value="ECO:0007669"/>
    <property type="project" value="TreeGrafter"/>
</dbReference>
<dbReference type="GO" id="GO:0005525">
    <property type="term" value="F:GTP binding"/>
    <property type="evidence" value="ECO:0007669"/>
    <property type="project" value="InterPro"/>
</dbReference>
<dbReference type="EMBL" id="JAUIQD010000006">
    <property type="protein sequence ID" value="KAK3346978.1"/>
    <property type="molecule type" value="Genomic_DNA"/>
</dbReference>
<keyword evidence="1" id="KW-0547">Nucleotide-binding</keyword>
<dbReference type="InterPro" id="IPR027417">
    <property type="entry name" value="P-loop_NTPase"/>
</dbReference>
<evidence type="ECO:0000259" key="4">
    <source>
        <dbReference type="PROSITE" id="PS51388"/>
    </source>
</evidence>
<evidence type="ECO:0000313" key="6">
    <source>
        <dbReference type="Proteomes" id="UP001275084"/>
    </source>
</evidence>
<dbReference type="Pfam" id="PF01031">
    <property type="entry name" value="Dynamin_M"/>
    <property type="match status" value="1"/>
</dbReference>
<keyword evidence="6" id="KW-1185">Reference proteome</keyword>
<dbReference type="InterPro" id="IPR000375">
    <property type="entry name" value="Dynamin_stalk"/>
</dbReference>
<evidence type="ECO:0000256" key="2">
    <source>
        <dbReference type="ARBA" id="ARBA00023134"/>
    </source>
</evidence>
<protein>
    <submittedName>
        <fullName evidence="5">P-loop containing nucleoside triphosphate hydrolase protein</fullName>
    </submittedName>
</protein>
<evidence type="ECO:0000256" key="1">
    <source>
        <dbReference type="ARBA" id="ARBA00022741"/>
    </source>
</evidence>
<dbReference type="SMART" id="SM00053">
    <property type="entry name" value="DYNc"/>
    <property type="match status" value="1"/>
</dbReference>
<accession>A0AAJ0HCC6</accession>
<dbReference type="GO" id="GO:0005739">
    <property type="term" value="C:mitochondrion"/>
    <property type="evidence" value="ECO:0007669"/>
    <property type="project" value="TreeGrafter"/>
</dbReference>
<reference evidence="5" key="2">
    <citation type="submission" date="2023-06" db="EMBL/GenBank/DDBJ databases">
        <authorList>
            <consortium name="Lawrence Berkeley National Laboratory"/>
            <person name="Haridas S."/>
            <person name="Hensen N."/>
            <person name="Bonometti L."/>
            <person name="Westerberg I."/>
            <person name="Brannstrom I.O."/>
            <person name="Guillou S."/>
            <person name="Cros-Aarteil S."/>
            <person name="Calhoun S."/>
            <person name="Kuo A."/>
            <person name="Mondo S."/>
            <person name="Pangilinan J."/>
            <person name="Riley R."/>
            <person name="Labutti K."/>
            <person name="Andreopoulos B."/>
            <person name="Lipzen A."/>
            <person name="Chen C."/>
            <person name="Yanf M."/>
            <person name="Daum C."/>
            <person name="Ng V."/>
            <person name="Clum A."/>
            <person name="Steindorff A."/>
            <person name="Ohm R."/>
            <person name="Martin F."/>
            <person name="Silar P."/>
            <person name="Natvig D."/>
            <person name="Lalanne C."/>
            <person name="Gautier V."/>
            <person name="Ament-Velasquez S.L."/>
            <person name="Kruys A."/>
            <person name="Hutchinson M.I."/>
            <person name="Powell A.J."/>
            <person name="Barry K."/>
            <person name="Miller A.N."/>
            <person name="Grigoriev I.V."/>
            <person name="Debuchy R."/>
            <person name="Gladieux P."/>
            <person name="Thoren M.H."/>
            <person name="Johannesson H."/>
        </authorList>
    </citation>
    <scope>NUCLEOTIDE SEQUENCE</scope>
    <source>
        <strain evidence="5">CBS 955.72</strain>
    </source>
</reference>
<dbReference type="AlphaFoldDB" id="A0AAJ0HCC6"/>
<dbReference type="PRINTS" id="PR00195">
    <property type="entry name" value="DYNAMIN"/>
</dbReference>
<dbReference type="InterPro" id="IPR045063">
    <property type="entry name" value="Dynamin_N"/>
</dbReference>
<feature type="domain" description="GED" evidence="4">
    <location>
        <begin position="714"/>
        <end position="806"/>
    </location>
</feature>
<keyword evidence="5" id="KW-0378">Hydrolase</keyword>
<dbReference type="CDD" id="cd08771">
    <property type="entry name" value="DLP_1"/>
    <property type="match status" value="1"/>
</dbReference>
<dbReference type="Proteomes" id="UP001275084">
    <property type="component" value="Unassembled WGS sequence"/>
</dbReference>
<dbReference type="Pfam" id="PF00350">
    <property type="entry name" value="Dynamin_N"/>
    <property type="match status" value="1"/>
</dbReference>
<comment type="caution">
    <text evidence="5">The sequence shown here is derived from an EMBL/GenBank/DDBJ whole genome shotgun (WGS) entry which is preliminary data.</text>
</comment>
<dbReference type="InterPro" id="IPR022812">
    <property type="entry name" value="Dynamin"/>
</dbReference>